<keyword evidence="11" id="KW-1185">Reference proteome</keyword>
<evidence type="ECO:0000256" key="6">
    <source>
        <dbReference type="SAM" id="Coils"/>
    </source>
</evidence>
<evidence type="ECO:0000259" key="8">
    <source>
        <dbReference type="Pfam" id="PF02687"/>
    </source>
</evidence>
<keyword evidence="4 7" id="KW-1133">Transmembrane helix</keyword>
<dbReference type="InterPro" id="IPR025857">
    <property type="entry name" value="MacB_PCD"/>
</dbReference>
<name>A0ABT9YPG5_9STRE</name>
<feature type="domain" description="ABC3 transporter permease C-terminal" evidence="8">
    <location>
        <begin position="348"/>
        <end position="464"/>
    </location>
</feature>
<keyword evidence="2" id="KW-1003">Cell membrane</keyword>
<comment type="subcellular location">
    <subcellularLocation>
        <location evidence="1">Cell membrane</location>
        <topology evidence="1">Multi-pass membrane protein</topology>
    </subcellularLocation>
</comment>
<evidence type="ECO:0000256" key="4">
    <source>
        <dbReference type="ARBA" id="ARBA00022989"/>
    </source>
</evidence>
<keyword evidence="3 7" id="KW-0812">Transmembrane</keyword>
<feature type="transmembrane region" description="Helical" evidence="7">
    <location>
        <begin position="394"/>
        <end position="421"/>
    </location>
</feature>
<dbReference type="Pfam" id="PF12704">
    <property type="entry name" value="MacB_PCD"/>
    <property type="match status" value="1"/>
</dbReference>
<dbReference type="InterPro" id="IPR038766">
    <property type="entry name" value="Membrane_comp_ABC_pdt"/>
</dbReference>
<feature type="transmembrane region" description="Helical" evidence="7">
    <location>
        <begin position="841"/>
        <end position="859"/>
    </location>
</feature>
<gene>
    <name evidence="10" type="ORF">J2S23_000409</name>
</gene>
<feature type="transmembrane region" description="Helical" evidence="7">
    <location>
        <begin position="441"/>
        <end position="462"/>
    </location>
</feature>
<feature type="transmembrane region" description="Helical" evidence="7">
    <location>
        <begin position="515"/>
        <end position="533"/>
    </location>
</feature>
<dbReference type="Pfam" id="PF02687">
    <property type="entry name" value="FtsX"/>
    <property type="match status" value="2"/>
</dbReference>
<evidence type="ECO:0000256" key="7">
    <source>
        <dbReference type="SAM" id="Phobius"/>
    </source>
</evidence>
<feature type="transmembrane region" description="Helical" evidence="7">
    <location>
        <begin position="799"/>
        <end position="821"/>
    </location>
</feature>
<feature type="domain" description="MacB-like periplasmic core" evidence="9">
    <location>
        <begin position="517"/>
        <end position="717"/>
    </location>
</feature>
<dbReference type="PANTHER" id="PTHR30287">
    <property type="entry name" value="MEMBRANE COMPONENT OF PREDICTED ABC SUPERFAMILY METABOLITE UPTAKE TRANSPORTER"/>
    <property type="match status" value="1"/>
</dbReference>
<accession>A0ABT9YPG5</accession>
<keyword evidence="5 7" id="KW-0472">Membrane</keyword>
<dbReference type="Proteomes" id="UP001223079">
    <property type="component" value="Unassembled WGS sequence"/>
</dbReference>
<dbReference type="EMBL" id="JAUSTM010000003">
    <property type="protein sequence ID" value="MDQ0221873.1"/>
    <property type="molecule type" value="Genomic_DNA"/>
</dbReference>
<evidence type="ECO:0000313" key="10">
    <source>
        <dbReference type="EMBL" id="MDQ0221873.1"/>
    </source>
</evidence>
<evidence type="ECO:0000256" key="1">
    <source>
        <dbReference type="ARBA" id="ARBA00004651"/>
    </source>
</evidence>
<reference evidence="10 11" key="1">
    <citation type="submission" date="2023-07" db="EMBL/GenBank/DDBJ databases">
        <title>Genomic Encyclopedia of Type Strains, Phase IV (KMG-IV): sequencing the most valuable type-strain genomes for metagenomic binning, comparative biology and taxonomic classification.</title>
        <authorList>
            <person name="Goeker M."/>
        </authorList>
    </citation>
    <scope>NUCLEOTIDE SEQUENCE [LARGE SCALE GENOMIC DNA]</scope>
    <source>
        <strain evidence="10 11">DSM 105143</strain>
    </source>
</reference>
<dbReference type="RefSeq" id="WP_307121103.1">
    <property type="nucleotide sequence ID" value="NZ_JAUSTM010000003.1"/>
</dbReference>
<evidence type="ECO:0000313" key="11">
    <source>
        <dbReference type="Proteomes" id="UP001223079"/>
    </source>
</evidence>
<comment type="caution">
    <text evidence="10">The sequence shown here is derived from an EMBL/GenBank/DDBJ whole genome shotgun (WGS) entry which is preliminary data.</text>
</comment>
<keyword evidence="6" id="KW-0175">Coiled coil</keyword>
<evidence type="ECO:0000256" key="2">
    <source>
        <dbReference type="ARBA" id="ARBA00022475"/>
    </source>
</evidence>
<feature type="coiled-coil region" evidence="6">
    <location>
        <begin position="249"/>
        <end position="317"/>
    </location>
</feature>
<feature type="transmembrane region" description="Helical" evidence="7">
    <location>
        <begin position="349"/>
        <end position="370"/>
    </location>
</feature>
<sequence>MANRIYWRDIWRSIRKTKARFFSIVSLMALGSFALVGLKVAGPNLEQTGAAFLNQYQVADLIVMADFGLGEHDQDELKSLDKATVSFGYLQDVLVKDQEASLRVFSLDKTLSQPVLVEGHLPKTDQEIALSANLAEDYQLGDTITFESDDDGTLTADTYTVSGFIKASDIWSETSFGASQKGSGELDGYAMADGSAFDAEVYSLARLRFEDLEDLNPFDSTYQKGLAEEESALEDLLADNGMERLKEIKEEPEAEIAKGQKELDDLKEQLDGQEKALKALGRSASDVPELVKLQETLTTEQAKLDDAQEELDELKEPTYRVSNRRTMPGGQGYQTYGSSAASISQVGNVFPVVLYFVAALVTFTTMTRFVDEERTNAGIFKALGYSRKAIRRKFIIYGLVAGTVGTLLGTLGGQFILAPMISGIISTGTVIGKATLFSYPVYYVLSLILSLISAVLPAYLIANKGLKEQTAYLLQPKPPVKGEKILLERLGFIWKRMSFTNKVTARNIFRYKQRMFMTIFGVAGSIALLYAGLGIRSSLSGISETQFGQILTYDMLVVEKEDASEADQKDLDNALNGSDIKAYLPIYTDSLTQVFPEVEDKQSLTLMVTEGRDFGELLHMRDAKTKEEHSLSSDGVVISEKLAKLYGVKAGDEISLTRDDQTVTVPVTGVVQLFTGHFVFMTSQAYEEAFEESYASDAYLIGLKANDEQAIKDHAAQFLELSAVSAVSQNLSVVEQVNLIVDSLASTMMLLVAVSILLAMVILYNLTNINVAERIRELSTIKVLGFHNKEVTLYIYRETIVLTLIGIALGLLSGHFLHLFLIEMIAPDSMMFNPQVTPEVWVIPIVTIILILAVLGWLVNHRLKKLDMLEALKANE</sequence>
<evidence type="ECO:0000256" key="5">
    <source>
        <dbReference type="ARBA" id="ARBA00023136"/>
    </source>
</evidence>
<dbReference type="PANTHER" id="PTHR30287:SF1">
    <property type="entry name" value="INNER MEMBRANE PROTEIN"/>
    <property type="match status" value="1"/>
</dbReference>
<feature type="transmembrane region" description="Helical" evidence="7">
    <location>
        <begin position="744"/>
        <end position="766"/>
    </location>
</feature>
<proteinExistence type="predicted"/>
<organism evidence="10 11">
    <name type="scientific">Streptococcus moroccensis</name>
    <dbReference type="NCBI Taxonomy" id="1451356"/>
    <lineage>
        <taxon>Bacteria</taxon>
        <taxon>Bacillati</taxon>
        <taxon>Bacillota</taxon>
        <taxon>Bacilli</taxon>
        <taxon>Lactobacillales</taxon>
        <taxon>Streptococcaceae</taxon>
        <taxon>Streptococcus</taxon>
    </lineage>
</organism>
<feature type="domain" description="ABC3 transporter permease C-terminal" evidence="8">
    <location>
        <begin position="750"/>
        <end position="858"/>
    </location>
</feature>
<dbReference type="InterPro" id="IPR003838">
    <property type="entry name" value="ABC3_permease_C"/>
</dbReference>
<protein>
    <submittedName>
        <fullName evidence="10">ABC transport system permease protein</fullName>
    </submittedName>
</protein>
<evidence type="ECO:0000259" key="9">
    <source>
        <dbReference type="Pfam" id="PF12704"/>
    </source>
</evidence>
<feature type="transmembrane region" description="Helical" evidence="7">
    <location>
        <begin position="21"/>
        <end position="38"/>
    </location>
</feature>
<evidence type="ECO:0000256" key="3">
    <source>
        <dbReference type="ARBA" id="ARBA00022692"/>
    </source>
</evidence>